<dbReference type="EMBL" id="SMLL01000008">
    <property type="protein sequence ID" value="TFY96929.1"/>
    <property type="molecule type" value="Genomic_DNA"/>
</dbReference>
<evidence type="ECO:0000313" key="3">
    <source>
        <dbReference type="EMBL" id="TFY96929.1"/>
    </source>
</evidence>
<feature type="signal peptide" evidence="2">
    <location>
        <begin position="1"/>
        <end position="27"/>
    </location>
</feature>
<comment type="caution">
    <text evidence="3">The sequence shown here is derived from an EMBL/GenBank/DDBJ whole genome shotgun (WGS) entry which is preliminary data.</text>
</comment>
<name>A0A4Z0BEX0_9BURK</name>
<dbReference type="Proteomes" id="UP000297564">
    <property type="component" value="Unassembled WGS sequence"/>
</dbReference>
<feature type="region of interest" description="Disordered" evidence="1">
    <location>
        <begin position="138"/>
        <end position="159"/>
    </location>
</feature>
<dbReference type="RefSeq" id="WP_135286939.1">
    <property type="nucleotide sequence ID" value="NZ_SMLL01000008.1"/>
</dbReference>
<evidence type="ECO:0000313" key="4">
    <source>
        <dbReference type="Proteomes" id="UP000297564"/>
    </source>
</evidence>
<dbReference type="Pfam" id="PF12778">
    <property type="entry name" value="PXPV"/>
    <property type="match status" value="1"/>
</dbReference>
<keyword evidence="4" id="KW-1185">Reference proteome</keyword>
<dbReference type="InterPro" id="IPR024446">
    <property type="entry name" value="PXPV"/>
</dbReference>
<feature type="chain" id="PRO_5021199765" description="Virulence factor" evidence="2">
    <location>
        <begin position="28"/>
        <end position="159"/>
    </location>
</feature>
<reference evidence="3 4" key="1">
    <citation type="submission" date="2019-03" db="EMBL/GenBank/DDBJ databases">
        <title>Ramlibacter rhizophilus CCTCC AB2015357, whole genome shotgun sequence.</title>
        <authorList>
            <person name="Zhang X."/>
            <person name="Feng G."/>
            <person name="Zhu H."/>
        </authorList>
    </citation>
    <scope>NUCLEOTIDE SEQUENCE [LARGE SCALE GENOMIC DNA]</scope>
    <source>
        <strain evidence="3 4">CCTCC AB2015357</strain>
    </source>
</reference>
<evidence type="ECO:0000256" key="1">
    <source>
        <dbReference type="SAM" id="MobiDB-lite"/>
    </source>
</evidence>
<gene>
    <name evidence="3" type="ORF">EZ242_19880</name>
</gene>
<sequence length="159" mass="17237">MRPTSLHRGLRLAGAAIALIVAGAAQARDRVYWSVDMSPAPGVSVAVGNVRPHVVHPAPIYVQPAPVYVQPPAYVQPSPVYVRPAPVYVRPAPVFVQPHPVFSPPPVIYAPPPVIYAPHGSHLRPPVFGANYGRPIHHWKPSHPGKHPHGHGHRGRARH</sequence>
<dbReference type="AlphaFoldDB" id="A0A4Z0BEX0"/>
<proteinExistence type="predicted"/>
<accession>A0A4Z0BEX0</accession>
<protein>
    <recommendedName>
        <fullName evidence="5">Virulence factor</fullName>
    </recommendedName>
</protein>
<organism evidence="3 4">
    <name type="scientific">Ramlibacter rhizophilus</name>
    <dbReference type="NCBI Taxonomy" id="1781167"/>
    <lineage>
        <taxon>Bacteria</taxon>
        <taxon>Pseudomonadati</taxon>
        <taxon>Pseudomonadota</taxon>
        <taxon>Betaproteobacteria</taxon>
        <taxon>Burkholderiales</taxon>
        <taxon>Comamonadaceae</taxon>
        <taxon>Ramlibacter</taxon>
    </lineage>
</organism>
<keyword evidence="2" id="KW-0732">Signal</keyword>
<evidence type="ECO:0000256" key="2">
    <source>
        <dbReference type="SAM" id="SignalP"/>
    </source>
</evidence>
<evidence type="ECO:0008006" key="5">
    <source>
        <dbReference type="Google" id="ProtNLM"/>
    </source>
</evidence>